<dbReference type="Proteomes" id="UP000681027">
    <property type="component" value="Unassembled WGS sequence"/>
</dbReference>
<accession>A0ABS5NXV4</accession>
<dbReference type="Gene3D" id="3.40.50.1820">
    <property type="entry name" value="alpha/beta hydrolase"/>
    <property type="match status" value="1"/>
</dbReference>
<dbReference type="InterPro" id="IPR029058">
    <property type="entry name" value="AB_hydrolase_fold"/>
</dbReference>
<dbReference type="RefSeq" id="WP_213103658.1">
    <property type="nucleotide sequence ID" value="NZ_JAGYPM010000004.1"/>
</dbReference>
<evidence type="ECO:0008006" key="3">
    <source>
        <dbReference type="Google" id="ProtNLM"/>
    </source>
</evidence>
<organism evidence="1 2">
    <name type="scientific">Cytobacillus citreus</name>
    <dbReference type="NCBI Taxonomy" id="2833586"/>
    <lineage>
        <taxon>Bacteria</taxon>
        <taxon>Bacillati</taxon>
        <taxon>Bacillota</taxon>
        <taxon>Bacilli</taxon>
        <taxon>Bacillales</taxon>
        <taxon>Bacillaceae</taxon>
        <taxon>Cytobacillus</taxon>
    </lineage>
</organism>
<evidence type="ECO:0000313" key="2">
    <source>
        <dbReference type="Proteomes" id="UP000681027"/>
    </source>
</evidence>
<comment type="caution">
    <text evidence="1">The sequence shown here is derived from an EMBL/GenBank/DDBJ whole genome shotgun (WGS) entry which is preliminary data.</text>
</comment>
<evidence type="ECO:0000313" key="1">
    <source>
        <dbReference type="EMBL" id="MBS4192224.1"/>
    </source>
</evidence>
<gene>
    <name evidence="1" type="ORF">KHA94_18835</name>
</gene>
<reference evidence="1 2" key="1">
    <citation type="submission" date="2021-05" db="EMBL/GenBank/DDBJ databases">
        <title>Novel Bacillus species.</title>
        <authorList>
            <person name="Liu G."/>
        </authorList>
    </citation>
    <scope>NUCLEOTIDE SEQUENCE [LARGE SCALE GENOMIC DNA]</scope>
    <source>
        <strain evidence="1 2">FJAT-49705</strain>
    </source>
</reference>
<dbReference type="SUPFAM" id="SSF53474">
    <property type="entry name" value="alpha/beta-Hydrolases"/>
    <property type="match status" value="1"/>
</dbReference>
<name>A0ABS5NXV4_9BACI</name>
<proteinExistence type="predicted"/>
<keyword evidence="2" id="KW-1185">Reference proteome</keyword>
<sequence>MNLFDLAKKQDLTGIQVYLDHGDMDHDWLIQGDAYLNSLLDKHGVKTQLHVGKGGHDYSYWKSQVKNYLLF</sequence>
<protein>
    <recommendedName>
        <fullName evidence="3">Esterase</fullName>
    </recommendedName>
</protein>
<dbReference type="EMBL" id="JAGYPM010000004">
    <property type="protein sequence ID" value="MBS4192224.1"/>
    <property type="molecule type" value="Genomic_DNA"/>
</dbReference>